<reference evidence="2" key="1">
    <citation type="submission" date="2016-05" db="EMBL/GenBank/DDBJ databases">
        <authorList>
            <person name="Lavstsen T."/>
            <person name="Jespersen J.S."/>
        </authorList>
    </citation>
    <scope>NUCLEOTIDE SEQUENCE</scope>
    <source>
        <tissue evidence="2">Brain</tissue>
    </source>
</reference>
<dbReference type="GO" id="GO:0005794">
    <property type="term" value="C:Golgi apparatus"/>
    <property type="evidence" value="ECO:0007669"/>
    <property type="project" value="TreeGrafter"/>
</dbReference>
<dbReference type="GO" id="GO:0009615">
    <property type="term" value="P:response to virus"/>
    <property type="evidence" value="ECO:0007669"/>
    <property type="project" value="TreeGrafter"/>
</dbReference>
<gene>
    <name evidence="2" type="primary">gag</name>
</gene>
<organism evidence="2">
    <name type="scientific">Iconisemion striatum</name>
    <dbReference type="NCBI Taxonomy" id="60296"/>
    <lineage>
        <taxon>Eukaryota</taxon>
        <taxon>Metazoa</taxon>
        <taxon>Chordata</taxon>
        <taxon>Craniata</taxon>
        <taxon>Vertebrata</taxon>
        <taxon>Euteleostomi</taxon>
        <taxon>Actinopterygii</taxon>
        <taxon>Neopterygii</taxon>
        <taxon>Teleostei</taxon>
        <taxon>Neoteleostei</taxon>
        <taxon>Acanthomorphata</taxon>
        <taxon>Ovalentaria</taxon>
        <taxon>Atherinomorphae</taxon>
        <taxon>Cyprinodontiformes</taxon>
        <taxon>Nothobranchiidae</taxon>
        <taxon>Iconisemion</taxon>
    </lineage>
</organism>
<name>A0A1A7W6W3_9TELE</name>
<evidence type="ECO:0000256" key="1">
    <source>
        <dbReference type="SAM" id="MobiDB-lite"/>
    </source>
</evidence>
<evidence type="ECO:0000313" key="2">
    <source>
        <dbReference type="EMBL" id="SBP01445.1"/>
    </source>
</evidence>
<feature type="non-terminal residue" evidence="2">
    <location>
        <position position="1"/>
    </location>
</feature>
<sequence length="235" mass="26293">DGDLWGDDKEWEPVKPDPAPRPSSLYPCLKSHKQMQPISRRRQEQQVIPPVMGGLVDGNGQPIVDEDGQQRQGLIPQAQPAPRFLTMMEDYTQEEVSHISTKLRQRPGEPADTWLHRLTEEGGDTVQLDNGDYQRFAGLCTDSRVNIEYRTFGRMMNEGGALSLADMYGLACQSVFPNPSDWPEIKGQWVTLKDAVSRLTRLSVRDSVSRTGSAQIQDGEVPKAIRNAIIRDAPP</sequence>
<dbReference type="PANTHER" id="PTHR48195:SF1">
    <property type="entry name" value="RIKEN CDNA 2410002F23 GENE"/>
    <property type="match status" value="1"/>
</dbReference>
<dbReference type="AlphaFoldDB" id="A0A1A7W6W3"/>
<dbReference type="InterPro" id="IPR053270">
    <property type="entry name" value="Fv1_restriction_factor"/>
</dbReference>
<feature type="region of interest" description="Disordered" evidence="1">
    <location>
        <begin position="1"/>
        <end position="28"/>
    </location>
</feature>
<feature type="compositionally biased region" description="Basic and acidic residues" evidence="1">
    <location>
        <begin position="1"/>
        <end position="15"/>
    </location>
</feature>
<accession>A0A1A7W6W3</accession>
<reference evidence="2" key="2">
    <citation type="submission" date="2016-06" db="EMBL/GenBank/DDBJ databases">
        <title>The genome of a short-lived fish provides insights into sex chromosome evolution and the genetic control of aging.</title>
        <authorList>
            <person name="Reichwald K."/>
            <person name="Felder M."/>
            <person name="Petzold A."/>
            <person name="Koch P."/>
            <person name="Groth M."/>
            <person name="Platzer M."/>
        </authorList>
    </citation>
    <scope>NUCLEOTIDE SEQUENCE</scope>
    <source>
        <tissue evidence="2">Brain</tissue>
    </source>
</reference>
<dbReference type="EMBL" id="HADW01000045">
    <property type="protein sequence ID" value="SBP01445.1"/>
    <property type="molecule type" value="Transcribed_RNA"/>
</dbReference>
<feature type="non-terminal residue" evidence="2">
    <location>
        <position position="235"/>
    </location>
</feature>
<dbReference type="PANTHER" id="PTHR48195">
    <property type="entry name" value="FRIEND VIRUS SUSCEPTIBILITY PROTEIN 1"/>
    <property type="match status" value="1"/>
</dbReference>
<proteinExistence type="predicted"/>
<protein>
    <submittedName>
        <fullName evidence="2">Gag polyprotein</fullName>
    </submittedName>
</protein>